<dbReference type="InterPro" id="IPR009056">
    <property type="entry name" value="Cyt_c-like_dom"/>
</dbReference>
<organism evidence="7 8">
    <name type="scientific">Paenibacillus chartarius</name>
    <dbReference type="NCBI Taxonomy" id="747481"/>
    <lineage>
        <taxon>Bacteria</taxon>
        <taxon>Bacillati</taxon>
        <taxon>Bacillota</taxon>
        <taxon>Bacilli</taxon>
        <taxon>Bacillales</taxon>
        <taxon>Paenibacillaceae</taxon>
        <taxon>Paenibacillus</taxon>
    </lineage>
</organism>
<comment type="caution">
    <text evidence="7">The sequence shown here is derived from an EMBL/GenBank/DDBJ whole genome shotgun (WGS) entry which is preliminary data.</text>
</comment>
<evidence type="ECO:0000256" key="4">
    <source>
        <dbReference type="PROSITE-ProRule" id="PRU00433"/>
    </source>
</evidence>
<reference evidence="7 8" key="1">
    <citation type="submission" date="2024-09" db="EMBL/GenBank/DDBJ databases">
        <authorList>
            <person name="Sun Q."/>
            <person name="Mori K."/>
        </authorList>
    </citation>
    <scope>NUCLEOTIDE SEQUENCE [LARGE SCALE GENOMIC DNA]</scope>
    <source>
        <strain evidence="7 8">CCM 7759</strain>
    </source>
</reference>
<evidence type="ECO:0000256" key="2">
    <source>
        <dbReference type="ARBA" id="ARBA00022723"/>
    </source>
</evidence>
<evidence type="ECO:0000313" key="8">
    <source>
        <dbReference type="Proteomes" id="UP001589776"/>
    </source>
</evidence>
<evidence type="ECO:0000259" key="6">
    <source>
        <dbReference type="PROSITE" id="PS51007"/>
    </source>
</evidence>
<dbReference type="InterPro" id="IPR051395">
    <property type="entry name" value="Cytochrome_c_Peroxidase/MauG"/>
</dbReference>
<dbReference type="EMBL" id="JBHLWN010000031">
    <property type="protein sequence ID" value="MFC0212579.1"/>
    <property type="molecule type" value="Genomic_DNA"/>
</dbReference>
<dbReference type="InterPro" id="IPR036909">
    <property type="entry name" value="Cyt_c-like_dom_sf"/>
</dbReference>
<protein>
    <submittedName>
        <fullName evidence="7">Electron transport protein</fullName>
    </submittedName>
</protein>
<sequence length="628" mass="68245">MSFKPVALFYSCLFLILACIALVRYGSWEFSYIPDERRIANPGDPEQSRAGMSAWETERPELEPTDAMIRFGREAFYSETFGNETLFSDIIGVFDSAVTIPGMVQAIAELRGEGTTNLRVKAAKTVNVGGRTIRQGDFIDTGLDVARGTHWPLGIKLVRKEGRLKAGVSCIMCHAIADPGSGKVIEGPPNPDIQAGLLLALGTNSSAFFTHTNIDTKLLRSFVSDPARTVETSDGRREPLPDPALLEEAVDRALLQWPPGSVDTMIDLQNNPSQIPDSFTLGDHPYGWNGTAQSGPYHGLVFLNGLPNGQNMDPLVQADLSGKLFGIDKETYLATLMQNAANPKYRYRVGSGERPSDFFRRVDPTPGAPGLNTLVPTPDSPRSSFVSLVGTIASKPGYRIHEHNIAMAAYQNTLKPPATGLPRNDAAFARGRGVFRRAACISCHAGDTFTNHRVVPLSVIGTEPTRAQALRKAGENWGHNVTYDWATRVPLPESPKLLQIPVPDSENARIALMQGGSEGGYKVPGLFGLYWSAPYLHDGGVAAGRRLQDEQGLPGTLYRGIPAEPANSLRALLDRGLRERVVRANLGSAEARGAHLTGQGHPFWVDEQAGFTSEDQDALIHYLLRLTD</sequence>
<dbReference type="RefSeq" id="WP_377469768.1">
    <property type="nucleotide sequence ID" value="NZ_JBHLWN010000031.1"/>
</dbReference>
<gene>
    <name evidence="7" type="ORF">ACFFK0_08895</name>
</gene>
<dbReference type="Gene3D" id="1.10.760.10">
    <property type="entry name" value="Cytochrome c-like domain"/>
    <property type="match status" value="1"/>
</dbReference>
<dbReference type="PANTHER" id="PTHR30600">
    <property type="entry name" value="CYTOCHROME C PEROXIDASE-RELATED"/>
    <property type="match status" value="1"/>
</dbReference>
<evidence type="ECO:0000256" key="3">
    <source>
        <dbReference type="ARBA" id="ARBA00023004"/>
    </source>
</evidence>
<keyword evidence="3 4" id="KW-0408">Iron</keyword>
<evidence type="ECO:0000313" key="7">
    <source>
        <dbReference type="EMBL" id="MFC0212579.1"/>
    </source>
</evidence>
<keyword evidence="1 4" id="KW-0349">Heme</keyword>
<keyword evidence="2 4" id="KW-0479">Metal-binding</keyword>
<dbReference type="SUPFAM" id="SSF46626">
    <property type="entry name" value="Cytochrome c"/>
    <property type="match status" value="1"/>
</dbReference>
<proteinExistence type="predicted"/>
<keyword evidence="8" id="KW-1185">Reference proteome</keyword>
<feature type="domain" description="Cytochrome c" evidence="6">
    <location>
        <begin position="426"/>
        <end position="627"/>
    </location>
</feature>
<dbReference type="Proteomes" id="UP001589776">
    <property type="component" value="Unassembled WGS sequence"/>
</dbReference>
<accession>A0ABV6DIU6</accession>
<feature type="region of interest" description="Disordered" evidence="5">
    <location>
        <begin position="356"/>
        <end position="377"/>
    </location>
</feature>
<name>A0ABV6DIU6_9BACL</name>
<evidence type="ECO:0000256" key="1">
    <source>
        <dbReference type="ARBA" id="ARBA00022617"/>
    </source>
</evidence>
<dbReference type="PROSITE" id="PS51007">
    <property type="entry name" value="CYTC"/>
    <property type="match status" value="1"/>
</dbReference>
<dbReference type="PROSITE" id="PS51257">
    <property type="entry name" value="PROKAR_LIPOPROTEIN"/>
    <property type="match status" value="1"/>
</dbReference>
<evidence type="ECO:0000256" key="5">
    <source>
        <dbReference type="SAM" id="MobiDB-lite"/>
    </source>
</evidence>